<dbReference type="FunFam" id="1.20.1560.10:FF:000010">
    <property type="entry name" value="Multidrug resistance-associated ABC transporter"/>
    <property type="match status" value="1"/>
</dbReference>
<evidence type="ECO:0000256" key="5">
    <source>
        <dbReference type="ARBA" id="ARBA00022737"/>
    </source>
</evidence>
<dbReference type="SUPFAM" id="SSF52540">
    <property type="entry name" value="P-loop containing nucleoside triphosphate hydrolases"/>
    <property type="match status" value="2"/>
</dbReference>
<dbReference type="Pfam" id="PF00005">
    <property type="entry name" value="ABC_tran"/>
    <property type="match status" value="2"/>
</dbReference>
<keyword evidence="8 11" id="KW-1133">Transmembrane helix</keyword>
<evidence type="ECO:0000256" key="6">
    <source>
        <dbReference type="ARBA" id="ARBA00022741"/>
    </source>
</evidence>
<dbReference type="Gene3D" id="1.20.1560.10">
    <property type="entry name" value="ABC transporter type 1, transmembrane domain"/>
    <property type="match status" value="2"/>
</dbReference>
<feature type="transmembrane region" description="Helical" evidence="11">
    <location>
        <begin position="768"/>
        <end position="791"/>
    </location>
</feature>
<evidence type="ECO:0000256" key="11">
    <source>
        <dbReference type="SAM" id="Phobius"/>
    </source>
</evidence>
<evidence type="ECO:0000256" key="1">
    <source>
        <dbReference type="ARBA" id="ARBA00004128"/>
    </source>
</evidence>
<evidence type="ECO:0000259" key="13">
    <source>
        <dbReference type="PROSITE" id="PS50929"/>
    </source>
</evidence>
<dbReference type="GO" id="GO:0005774">
    <property type="term" value="C:vacuolar membrane"/>
    <property type="evidence" value="ECO:0007669"/>
    <property type="project" value="UniProtKB-SubCell"/>
</dbReference>
<dbReference type="PANTHER" id="PTHR24223">
    <property type="entry name" value="ATP-BINDING CASSETTE SUB-FAMILY C"/>
    <property type="match status" value="1"/>
</dbReference>
<feature type="transmembrane region" description="Helical" evidence="11">
    <location>
        <begin position="124"/>
        <end position="143"/>
    </location>
</feature>
<dbReference type="Proteomes" id="UP000078348">
    <property type="component" value="Unassembled WGS sequence"/>
</dbReference>
<dbReference type="CDD" id="cd03244">
    <property type="entry name" value="ABCC_MRP_domain2"/>
    <property type="match status" value="1"/>
</dbReference>
<dbReference type="GO" id="GO:0016887">
    <property type="term" value="F:ATP hydrolysis activity"/>
    <property type="evidence" value="ECO:0007669"/>
    <property type="project" value="InterPro"/>
</dbReference>
<feature type="transmembrane region" description="Helical" evidence="11">
    <location>
        <begin position="209"/>
        <end position="235"/>
    </location>
</feature>
<evidence type="ECO:0000256" key="3">
    <source>
        <dbReference type="ARBA" id="ARBA00022554"/>
    </source>
</evidence>
<evidence type="ECO:0000256" key="10">
    <source>
        <dbReference type="SAM" id="MobiDB-lite"/>
    </source>
</evidence>
<dbReference type="STRING" id="478820.A0A196S896"/>
<dbReference type="FunFam" id="3.40.50.300:FF:000163">
    <property type="entry name" value="Multidrug resistance-associated protein member 4"/>
    <property type="match status" value="1"/>
</dbReference>
<keyword evidence="3" id="KW-0926">Vacuole</keyword>
<evidence type="ECO:0000256" key="7">
    <source>
        <dbReference type="ARBA" id="ARBA00022840"/>
    </source>
</evidence>
<dbReference type="Pfam" id="PF00664">
    <property type="entry name" value="ABC_membrane"/>
    <property type="match status" value="2"/>
</dbReference>
<comment type="caution">
    <text evidence="14">The sequence shown here is derived from an EMBL/GenBank/DDBJ whole genome shotgun (WGS) entry which is preliminary data.</text>
</comment>
<dbReference type="InterPro" id="IPR003439">
    <property type="entry name" value="ABC_transporter-like_ATP-bd"/>
</dbReference>
<proteinExistence type="predicted"/>
<organism evidence="14 15">
    <name type="scientific">Blastocystis sp. subtype 1 (strain ATCC 50177 / NandII)</name>
    <dbReference type="NCBI Taxonomy" id="478820"/>
    <lineage>
        <taxon>Eukaryota</taxon>
        <taxon>Sar</taxon>
        <taxon>Stramenopiles</taxon>
        <taxon>Bigyra</taxon>
        <taxon>Opalozoa</taxon>
        <taxon>Opalinata</taxon>
        <taxon>Blastocystidae</taxon>
        <taxon>Blastocystis</taxon>
    </lineage>
</organism>
<dbReference type="OrthoDB" id="6500128at2759"/>
<keyword evidence="5" id="KW-0677">Repeat</keyword>
<evidence type="ECO:0000256" key="4">
    <source>
        <dbReference type="ARBA" id="ARBA00022692"/>
    </source>
</evidence>
<evidence type="ECO:0000256" key="9">
    <source>
        <dbReference type="ARBA" id="ARBA00023136"/>
    </source>
</evidence>
<dbReference type="EMBL" id="LXWW01000558">
    <property type="protein sequence ID" value="OAO12209.1"/>
    <property type="molecule type" value="Genomic_DNA"/>
</dbReference>
<feature type="domain" description="ABC transmembrane type-1" evidence="13">
    <location>
        <begin position="84"/>
        <end position="364"/>
    </location>
</feature>
<dbReference type="GO" id="GO:0140359">
    <property type="term" value="F:ABC-type transporter activity"/>
    <property type="evidence" value="ECO:0007669"/>
    <property type="project" value="InterPro"/>
</dbReference>
<feature type="transmembrane region" description="Helical" evidence="11">
    <location>
        <begin position="816"/>
        <end position="841"/>
    </location>
</feature>
<evidence type="ECO:0000313" key="15">
    <source>
        <dbReference type="Proteomes" id="UP000078348"/>
    </source>
</evidence>
<comment type="subcellular location">
    <subcellularLocation>
        <location evidence="1">Vacuole membrane</location>
        <topology evidence="1">Multi-pass membrane protein</topology>
    </subcellularLocation>
</comment>
<keyword evidence="4 11" id="KW-0812">Transmembrane</keyword>
<dbReference type="SUPFAM" id="SSF90123">
    <property type="entry name" value="ABC transporter transmembrane region"/>
    <property type="match status" value="2"/>
</dbReference>
<dbReference type="CDD" id="cd18603">
    <property type="entry name" value="ABC_6TM_MRP1_2_3_6_D2_like"/>
    <property type="match status" value="1"/>
</dbReference>
<name>A0A196S896_BLAHN</name>
<dbReference type="InterPro" id="IPR017871">
    <property type="entry name" value="ABC_transporter-like_CS"/>
</dbReference>
<dbReference type="AlphaFoldDB" id="A0A196S896"/>
<evidence type="ECO:0000256" key="8">
    <source>
        <dbReference type="ARBA" id="ARBA00022989"/>
    </source>
</evidence>
<dbReference type="GO" id="GO:0005524">
    <property type="term" value="F:ATP binding"/>
    <property type="evidence" value="ECO:0007669"/>
    <property type="project" value="UniProtKB-KW"/>
</dbReference>
<feature type="region of interest" description="Disordered" evidence="10">
    <location>
        <begin position="710"/>
        <end position="756"/>
    </location>
</feature>
<dbReference type="PROSITE" id="PS50893">
    <property type="entry name" value="ABC_TRANSPORTER_2"/>
    <property type="match status" value="1"/>
</dbReference>
<dbReference type="PROSITE" id="PS00211">
    <property type="entry name" value="ABC_TRANSPORTER_1"/>
    <property type="match status" value="2"/>
</dbReference>
<dbReference type="SMART" id="SM00382">
    <property type="entry name" value="AAA"/>
    <property type="match status" value="2"/>
</dbReference>
<dbReference type="PANTHER" id="PTHR24223:SF443">
    <property type="entry name" value="MULTIDRUG-RESISTANCE LIKE PROTEIN 1, ISOFORM I"/>
    <property type="match status" value="1"/>
</dbReference>
<evidence type="ECO:0000313" key="14">
    <source>
        <dbReference type="EMBL" id="OAO12209.1"/>
    </source>
</evidence>
<dbReference type="CDD" id="cd18595">
    <property type="entry name" value="ABC_6TM_MRP1_2_3_6_D1_like"/>
    <property type="match status" value="1"/>
</dbReference>
<accession>A0A196S896</accession>
<reference evidence="14 15" key="1">
    <citation type="submission" date="2016-05" db="EMBL/GenBank/DDBJ databases">
        <title>Nuclear genome of Blastocystis sp. subtype 1 NandII.</title>
        <authorList>
            <person name="Gentekaki E."/>
            <person name="Curtis B."/>
            <person name="Stairs C."/>
            <person name="Eme L."/>
            <person name="Herman E."/>
            <person name="Klimes V."/>
            <person name="Arias M.C."/>
            <person name="Elias M."/>
            <person name="Hilliou F."/>
            <person name="Klute M."/>
            <person name="Malik S.-B."/>
            <person name="Pightling A."/>
            <person name="Rachubinski R."/>
            <person name="Salas D."/>
            <person name="Schlacht A."/>
            <person name="Suga H."/>
            <person name="Archibald J."/>
            <person name="Ball S.G."/>
            <person name="Clark G."/>
            <person name="Dacks J."/>
            <person name="Van Der Giezen M."/>
            <person name="Tsaousis A."/>
            <person name="Roger A."/>
        </authorList>
    </citation>
    <scope>NUCLEOTIDE SEQUENCE [LARGE SCALE GENOMIC DNA]</scope>
    <source>
        <strain evidence="15">ATCC 50177 / NandII</strain>
    </source>
</reference>
<feature type="domain" description="ABC transporter" evidence="12">
    <location>
        <begin position="474"/>
        <end position="704"/>
    </location>
</feature>
<dbReference type="InterPro" id="IPR027417">
    <property type="entry name" value="P-loop_NTPase"/>
</dbReference>
<feature type="transmembrane region" description="Helical" evidence="11">
    <location>
        <begin position="899"/>
        <end position="930"/>
    </location>
</feature>
<keyword evidence="2" id="KW-0813">Transport</keyword>
<dbReference type="CDD" id="cd03250">
    <property type="entry name" value="ABCC_MRP_domain1"/>
    <property type="match status" value="1"/>
</dbReference>
<dbReference type="FunFam" id="3.40.50.300:FF:000997">
    <property type="entry name" value="Multidrug resistance-associated protein 1"/>
    <property type="match status" value="1"/>
</dbReference>
<keyword evidence="6" id="KW-0547">Nucleotide-binding</keyword>
<dbReference type="InterPro" id="IPR011527">
    <property type="entry name" value="ABC1_TM_dom"/>
</dbReference>
<keyword evidence="7" id="KW-0067">ATP-binding</keyword>
<dbReference type="InterPro" id="IPR003593">
    <property type="entry name" value="AAA+_ATPase"/>
</dbReference>
<dbReference type="FunFam" id="1.20.1560.10:FF:000020">
    <property type="entry name" value="ABC metal ion transporter"/>
    <property type="match status" value="1"/>
</dbReference>
<dbReference type="Gene3D" id="3.40.50.300">
    <property type="entry name" value="P-loop containing nucleotide triphosphate hydrolases"/>
    <property type="match status" value="2"/>
</dbReference>
<keyword evidence="9 11" id="KW-0472">Membrane</keyword>
<evidence type="ECO:0000259" key="12">
    <source>
        <dbReference type="PROSITE" id="PS50893"/>
    </source>
</evidence>
<protein>
    <submittedName>
        <fullName evidence="14">Multidrug resistance-associated protein 5</fullName>
    </submittedName>
</protein>
<dbReference type="PROSITE" id="PS50929">
    <property type="entry name" value="ABC_TM1F"/>
    <property type="match status" value="2"/>
</dbReference>
<sequence>MKENQADQSPDSYEEKASFFSKILFLWLNPILSLGSKRTLEPSDLPKLSKCDQAETIYGKVENQWQQTHNLFKSMSNSFGLPFLAAAGLKLIHDICQFIGPVMLNKVTTFLEDMEAPKADGYKYALIMFVAALLQSLCLRNYFYLCFRTGLRLRSSCITMVYNKALRLSSSARSQFNQGEIMNLMEVDSQKFQDITSYLQTIWSGPFQIIVSLVMLFNQLGLATLAGTVIILLMIPFARYMSARFAAIQSQLMRVKDRRINTTSEALEGMKLIKLQSWEKAFLQRISGIRCEEIGILRKYVLWQMLSSAVWDATPYLVSIATFAAYVLSGHNLTTPVAFTAIALFNILRFPLTMFPDTINNISECSVSFHRVQRFLLAEEIEVPERASREQVGISIQNGDFFWSEASVKKEEKKKRNRGCFGKKAEKVIPTEEEEKSEPFLLSGINISFDAGQLTAVVGHKEEKKKRNRGCFGKKAEKVIPTEEEEKSEPFLLSGINISFDAGQLTAVVGHVGCGKSSLLNAILGEMPRVDTARSVSDVVRIRGSIGYVPQTPFIMNASLRDNILFGSAFDADKYEKVLEACCLKPDIAVLPAGDATEIGEKGINLSGGQKTRVSLARAVYQNCDIYLLDDPLSAVDAHVGKHIFRECVRGLLKNKCVVLVTHALEYLPVCDRVIVLEKGRVEDAGDFAAVSGKKEGVLAGLLAAQKEAKEKEGGDETPSDETPGVELSPLAEETEKKEEKAEEKKEEKGKLTTQETRVEGQVRRSVYSLYFASAGGACVVVFVLLAYVLAEVVRAVNNWWVTFWSNDSAGKTATWYLAIYVALGVLTILAAAFSHLLLFLRGLRASTSLHDKLLRGIMRSPMSFFDQTPLGRITNRVSKDVYTVDQTIPSVLDSLLQCLFSVFSTLVIIIVAMPLFVLFLIPLVFYYVYEGRFYVRSSREIKRLDSISRSPIYANFGETLDGTPVIRAYQKQAQFVAKNYALLDRNQRAYFLITSSNCWLGIRLEFVGTVIIGATALLAVVGKNPANVVFTSMAALAISYALDVTQTLNWVVRMATDMETQIVAVERIQEFAELPSEAPAHIAATAPAETWPAQGDVVIEDLTMRYRPELEPVLKHISLHITPGEKVGVVGRTGAGKSSLVLCLMRIVELETGRIVIDGVDISTIGLEDLRSKMAIIPQEPLLFSGSVRDNLDPFKQYTDEEIWSSLERARMRQTVAENPAGLEAVVEEHGSNFSVGQRQLLCVARALLRKSKVILIDKNSLYSQLVEKSKEVE</sequence>
<feature type="compositionally biased region" description="Basic and acidic residues" evidence="10">
    <location>
        <begin position="734"/>
        <end position="756"/>
    </location>
</feature>
<dbReference type="InterPro" id="IPR050173">
    <property type="entry name" value="ABC_transporter_C-like"/>
</dbReference>
<dbReference type="InterPro" id="IPR036640">
    <property type="entry name" value="ABC1_TM_sf"/>
</dbReference>
<keyword evidence="15" id="KW-1185">Reference proteome</keyword>
<dbReference type="GO" id="GO:0000323">
    <property type="term" value="C:lytic vacuole"/>
    <property type="evidence" value="ECO:0007669"/>
    <property type="project" value="UniProtKB-ARBA"/>
</dbReference>
<feature type="domain" description="ABC transmembrane type-1" evidence="13">
    <location>
        <begin position="775"/>
        <end position="1061"/>
    </location>
</feature>
<evidence type="ECO:0000256" key="2">
    <source>
        <dbReference type="ARBA" id="ARBA00022448"/>
    </source>
</evidence>
<feature type="transmembrane region" description="Helical" evidence="11">
    <location>
        <begin position="333"/>
        <end position="352"/>
    </location>
</feature>
<gene>
    <name evidence="14" type="ORF">AV274_6089</name>
</gene>